<sequence length="383" mass="41538">MTMEVEGRDSSSFAAVVQDAVAILDSTFASEPLLRTQTIGFAGPHLTPGAGNYAPLDFLEIALAEKLDRGLPFLLIVTEVDLSSSSLAYTLALPSQLTNIAILSTRRLSPAFWGDVAEGAADQATTAARLAALMLHSFGHLVDLAHEPDRHNVMYRLEGVEDLDRMIELTPKQLATVRRVLPREAREKSARDHRLRFVLRTLVHDAGAIARAVVRANPFRLLTKMPTMLAAALSVIVVLLFSAETWDVAAAVSVPQIALFSLMCMAAAAFVLYRAFAFDALLSRDRRITQSSIVTTAATVLCLLLTLFVMFVFFGGLMYAVTLTVFPRPLMEAWPTDGAATTTLDHAKLSMFLAAMGVLAGSLGGRSDSRDLVRAVLFITEET</sequence>
<keyword evidence="3" id="KW-1185">Reference proteome</keyword>
<dbReference type="Gene3D" id="3.40.390.10">
    <property type="entry name" value="Collagenase (Catalytic Domain)"/>
    <property type="match status" value="1"/>
</dbReference>
<reference evidence="2 3" key="1">
    <citation type="submission" date="2023-09" db="EMBL/GenBank/DDBJ databases">
        <authorList>
            <person name="Rey-Velasco X."/>
        </authorList>
    </citation>
    <scope>NUCLEOTIDE SEQUENCE [LARGE SCALE GENOMIC DNA]</scope>
    <source>
        <strain evidence="2 3">F390</strain>
    </source>
</reference>
<feature type="transmembrane region" description="Helical" evidence="1">
    <location>
        <begin position="293"/>
        <end position="326"/>
    </location>
</feature>
<evidence type="ECO:0000256" key="1">
    <source>
        <dbReference type="SAM" id="Phobius"/>
    </source>
</evidence>
<dbReference type="EMBL" id="JAVRHS010000016">
    <property type="protein sequence ID" value="MDT0577069.1"/>
    <property type="molecule type" value="Genomic_DNA"/>
</dbReference>
<feature type="transmembrane region" description="Helical" evidence="1">
    <location>
        <begin position="225"/>
        <end position="243"/>
    </location>
</feature>
<keyword evidence="1" id="KW-0472">Membrane</keyword>
<name>A0ABU2ZL61_9SPHN</name>
<evidence type="ECO:0000313" key="3">
    <source>
        <dbReference type="Proteomes" id="UP001259803"/>
    </source>
</evidence>
<dbReference type="InterPro" id="IPR024079">
    <property type="entry name" value="MetalloPept_cat_dom_sf"/>
</dbReference>
<comment type="caution">
    <text evidence="2">The sequence shown here is derived from an EMBL/GenBank/DDBJ whole genome shotgun (WGS) entry which is preliminary data.</text>
</comment>
<dbReference type="Proteomes" id="UP001259803">
    <property type="component" value="Unassembled WGS sequence"/>
</dbReference>
<keyword evidence="1" id="KW-1133">Transmembrane helix</keyword>
<organism evidence="2 3">
    <name type="scientific">Croceicoccus esteveae</name>
    <dbReference type="NCBI Taxonomy" id="3075597"/>
    <lineage>
        <taxon>Bacteria</taxon>
        <taxon>Pseudomonadati</taxon>
        <taxon>Pseudomonadota</taxon>
        <taxon>Alphaproteobacteria</taxon>
        <taxon>Sphingomonadales</taxon>
        <taxon>Erythrobacteraceae</taxon>
        <taxon>Croceicoccus</taxon>
    </lineage>
</organism>
<accession>A0ABU2ZL61</accession>
<protein>
    <submittedName>
        <fullName evidence="2">Uncharacterized protein</fullName>
    </submittedName>
</protein>
<evidence type="ECO:0000313" key="2">
    <source>
        <dbReference type="EMBL" id="MDT0577069.1"/>
    </source>
</evidence>
<feature type="transmembrane region" description="Helical" evidence="1">
    <location>
        <begin position="249"/>
        <end position="273"/>
    </location>
</feature>
<dbReference type="RefSeq" id="WP_311341643.1">
    <property type="nucleotide sequence ID" value="NZ_JAVRHS010000016.1"/>
</dbReference>
<keyword evidence="1" id="KW-0812">Transmembrane</keyword>
<proteinExistence type="predicted"/>
<gene>
    <name evidence="2" type="ORF">RM533_12920</name>
</gene>